<dbReference type="InterPro" id="IPR034122">
    <property type="entry name" value="Retropepsin-like_bacterial"/>
</dbReference>
<evidence type="ECO:0000313" key="2">
    <source>
        <dbReference type="EMBL" id="GGA01202.1"/>
    </source>
</evidence>
<dbReference type="Pfam" id="PF13975">
    <property type="entry name" value="gag-asp_proteas"/>
    <property type="match status" value="1"/>
</dbReference>
<accession>A0ABQ1F791</accession>
<feature type="transmembrane region" description="Helical" evidence="1">
    <location>
        <begin position="32"/>
        <end position="51"/>
    </location>
</feature>
<organism evidence="2 3">
    <name type="scientific">Blastomonas marina</name>
    <dbReference type="NCBI Taxonomy" id="1867408"/>
    <lineage>
        <taxon>Bacteria</taxon>
        <taxon>Pseudomonadati</taxon>
        <taxon>Pseudomonadota</taxon>
        <taxon>Alphaproteobacteria</taxon>
        <taxon>Sphingomonadales</taxon>
        <taxon>Sphingomonadaceae</taxon>
        <taxon>Blastomonas</taxon>
    </lineage>
</organism>
<dbReference type="EMBL" id="BMID01000001">
    <property type="protein sequence ID" value="GGA01202.1"/>
    <property type="molecule type" value="Genomic_DNA"/>
</dbReference>
<evidence type="ECO:0008006" key="4">
    <source>
        <dbReference type="Google" id="ProtNLM"/>
    </source>
</evidence>
<keyword evidence="1" id="KW-1133">Transmembrane helix</keyword>
<dbReference type="NCBIfam" id="TIGR02281">
    <property type="entry name" value="clan_AA_DTGA"/>
    <property type="match status" value="1"/>
</dbReference>
<dbReference type="Gene3D" id="2.40.70.10">
    <property type="entry name" value="Acid Proteases"/>
    <property type="match status" value="1"/>
</dbReference>
<dbReference type="SUPFAM" id="SSF50630">
    <property type="entry name" value="Acid proteases"/>
    <property type="match status" value="1"/>
</dbReference>
<protein>
    <recommendedName>
        <fullName evidence="4">TIGR02281 family clan AA aspartic protease</fullName>
    </recommendedName>
</protein>
<name>A0ABQ1F791_9SPHN</name>
<comment type="caution">
    <text evidence="2">The sequence shown here is derived from an EMBL/GenBank/DDBJ whole genome shotgun (WGS) entry which is preliminary data.</text>
</comment>
<feature type="transmembrane region" description="Helical" evidence="1">
    <location>
        <begin position="63"/>
        <end position="82"/>
    </location>
</feature>
<evidence type="ECO:0000256" key="1">
    <source>
        <dbReference type="SAM" id="Phobius"/>
    </source>
</evidence>
<dbReference type="PROSITE" id="PS00141">
    <property type="entry name" value="ASP_PROTEASE"/>
    <property type="match status" value="1"/>
</dbReference>
<keyword evidence="1" id="KW-0472">Membrane</keyword>
<evidence type="ECO:0000313" key="3">
    <source>
        <dbReference type="Proteomes" id="UP000603317"/>
    </source>
</evidence>
<dbReference type="CDD" id="cd05483">
    <property type="entry name" value="retropepsin_like_bacteria"/>
    <property type="match status" value="1"/>
</dbReference>
<gene>
    <name evidence="2" type="ORF">GCM10010923_07330</name>
</gene>
<dbReference type="InterPro" id="IPR021109">
    <property type="entry name" value="Peptidase_aspartic_dom_sf"/>
</dbReference>
<keyword evidence="3" id="KW-1185">Reference proteome</keyword>
<reference evidence="3" key="1">
    <citation type="journal article" date="2019" name="Int. J. Syst. Evol. Microbiol.">
        <title>The Global Catalogue of Microorganisms (GCM) 10K type strain sequencing project: providing services to taxonomists for standard genome sequencing and annotation.</title>
        <authorList>
            <consortium name="The Broad Institute Genomics Platform"/>
            <consortium name="The Broad Institute Genome Sequencing Center for Infectious Disease"/>
            <person name="Wu L."/>
            <person name="Ma J."/>
        </authorList>
    </citation>
    <scope>NUCLEOTIDE SEQUENCE [LARGE SCALE GENOMIC DNA]</scope>
    <source>
        <strain evidence="3">CGMCC 1.15297</strain>
    </source>
</reference>
<dbReference type="InterPro" id="IPR011969">
    <property type="entry name" value="Clan_AA_Asp_peptidase_C"/>
</dbReference>
<proteinExistence type="predicted"/>
<dbReference type="InterPro" id="IPR001969">
    <property type="entry name" value="Aspartic_peptidase_AS"/>
</dbReference>
<keyword evidence="1" id="KW-0812">Transmembrane</keyword>
<dbReference type="Proteomes" id="UP000603317">
    <property type="component" value="Unassembled WGS sequence"/>
</dbReference>
<sequence>MIGAGMPILSSMRGPSDITLPSAGDFLLSQPLLALALVSILLVVGGNLFGLATRRGGAAMRTVGHLGIAAALVLTIVNAARLNPDLDLAMPQIGMPEQIVEGSETRIPLSRDGHFWVEGQVNGAQARFLIDTGATLTALSTAAAAAGRVEPIPYRQPVIMRTANGNAPAQLATIDILEAGSVTARDLDVVVSPAIGNVNVLGMNFLSRLDSWRVEDDVLILVPES</sequence>